<dbReference type="CDD" id="cd06529">
    <property type="entry name" value="S24_LexA-like"/>
    <property type="match status" value="1"/>
</dbReference>
<keyword evidence="2" id="KW-0238">DNA-binding</keyword>
<dbReference type="EMBL" id="JAXAFJ010000005">
    <property type="protein sequence ID" value="MDX6806338.1"/>
    <property type="molecule type" value="Genomic_DNA"/>
</dbReference>
<dbReference type="InterPro" id="IPR015927">
    <property type="entry name" value="Peptidase_S24_S26A/B/C"/>
</dbReference>
<evidence type="ECO:0000313" key="5">
    <source>
        <dbReference type="EMBL" id="MDX6806338.1"/>
    </source>
</evidence>
<dbReference type="SMART" id="SM00530">
    <property type="entry name" value="HTH_XRE"/>
    <property type="match status" value="1"/>
</dbReference>
<organism evidence="5 6">
    <name type="scientific">Terrihabitans rhizophilus</name>
    <dbReference type="NCBI Taxonomy" id="3092662"/>
    <lineage>
        <taxon>Bacteria</taxon>
        <taxon>Pseudomonadati</taxon>
        <taxon>Pseudomonadota</taxon>
        <taxon>Alphaproteobacteria</taxon>
        <taxon>Hyphomicrobiales</taxon>
        <taxon>Terrihabitans</taxon>
    </lineage>
</organism>
<feature type="domain" description="HTH cro/C1-type" evidence="4">
    <location>
        <begin position="8"/>
        <end position="61"/>
    </location>
</feature>
<dbReference type="CDD" id="cd00093">
    <property type="entry name" value="HTH_XRE"/>
    <property type="match status" value="1"/>
</dbReference>
<proteinExistence type="predicted"/>
<protein>
    <submittedName>
        <fullName evidence="5">Helix-turn-helix domain-containing protein</fullName>
    </submittedName>
</protein>
<dbReference type="Pfam" id="PF01381">
    <property type="entry name" value="HTH_3"/>
    <property type="match status" value="1"/>
</dbReference>
<reference evidence="5 6" key="1">
    <citation type="submission" date="2023-11" db="EMBL/GenBank/DDBJ databases">
        <authorList>
            <person name="Bao R."/>
        </authorList>
    </citation>
    <scope>NUCLEOTIDE SEQUENCE [LARGE SCALE GENOMIC DNA]</scope>
    <source>
        <strain evidence="5 6">PJ23</strain>
    </source>
</reference>
<accession>A0ABU4RQ79</accession>
<dbReference type="SUPFAM" id="SSF47413">
    <property type="entry name" value="lambda repressor-like DNA-binding domains"/>
    <property type="match status" value="1"/>
</dbReference>
<keyword evidence="1" id="KW-0805">Transcription regulation</keyword>
<dbReference type="Gene3D" id="2.10.109.10">
    <property type="entry name" value="Umud Fragment, subunit A"/>
    <property type="match status" value="1"/>
</dbReference>
<name>A0ABU4RQ79_9HYPH</name>
<dbReference type="InterPro" id="IPR036286">
    <property type="entry name" value="LexA/Signal_pep-like_sf"/>
</dbReference>
<dbReference type="SUPFAM" id="SSF51306">
    <property type="entry name" value="LexA/Signal peptidase"/>
    <property type="match status" value="1"/>
</dbReference>
<evidence type="ECO:0000256" key="1">
    <source>
        <dbReference type="ARBA" id="ARBA00023015"/>
    </source>
</evidence>
<dbReference type="PANTHER" id="PTHR40661">
    <property type="match status" value="1"/>
</dbReference>
<dbReference type="PANTHER" id="PTHR40661:SF3">
    <property type="entry name" value="FELS-1 PROPHAGE TRANSCRIPTIONAL REGULATOR"/>
    <property type="match status" value="1"/>
</dbReference>
<dbReference type="PROSITE" id="PS50943">
    <property type="entry name" value="HTH_CROC1"/>
    <property type="match status" value="1"/>
</dbReference>
<keyword evidence="3" id="KW-0804">Transcription</keyword>
<dbReference type="Pfam" id="PF00717">
    <property type="entry name" value="Peptidase_S24"/>
    <property type="match status" value="1"/>
</dbReference>
<dbReference type="Proteomes" id="UP001274321">
    <property type="component" value="Unassembled WGS sequence"/>
</dbReference>
<dbReference type="InterPro" id="IPR010982">
    <property type="entry name" value="Lambda_DNA-bd_dom_sf"/>
</dbReference>
<dbReference type="InterPro" id="IPR039418">
    <property type="entry name" value="LexA-like"/>
</dbReference>
<comment type="caution">
    <text evidence="5">The sequence shown here is derived from an EMBL/GenBank/DDBJ whole genome shotgun (WGS) entry which is preliminary data.</text>
</comment>
<evidence type="ECO:0000313" key="6">
    <source>
        <dbReference type="Proteomes" id="UP001274321"/>
    </source>
</evidence>
<dbReference type="RefSeq" id="WP_319844469.1">
    <property type="nucleotide sequence ID" value="NZ_JAXAFJ010000005.1"/>
</dbReference>
<evidence type="ECO:0000256" key="2">
    <source>
        <dbReference type="ARBA" id="ARBA00023125"/>
    </source>
</evidence>
<keyword evidence="6" id="KW-1185">Reference proteome</keyword>
<dbReference type="InterPro" id="IPR001387">
    <property type="entry name" value="Cro/C1-type_HTH"/>
</dbReference>
<gene>
    <name evidence="5" type="ORF">SCD90_09690</name>
</gene>
<dbReference type="Gene3D" id="1.10.260.40">
    <property type="entry name" value="lambda repressor-like DNA-binding domains"/>
    <property type="match status" value="1"/>
</dbReference>
<evidence type="ECO:0000259" key="4">
    <source>
        <dbReference type="PROSITE" id="PS50943"/>
    </source>
</evidence>
<evidence type="ECO:0000256" key="3">
    <source>
        <dbReference type="ARBA" id="ARBA00023163"/>
    </source>
</evidence>
<sequence>MKKLKDLVRERREELGLSQAQLGALAGMSQQGIVSIEAGASQRPRRLFQLAAALQMPAEDLAAVTSGASHASDFVLEKDGDELIARHRPRPRPAPDLGPATAVQTMAPFNFAAMPRDVPVLGTASGGTSGDFLMNGDTIDFVRRPPGAATLKGTFALYVTGASMYPRFDEGQLVYVSSARPPAIGDDVIVELHPEHDGEAGRGFIKRLKKRTPTKVVVEQFNPATEIEFDADEVKQILRIIPWTELLVV</sequence>